<dbReference type="InterPro" id="IPR021796">
    <property type="entry name" value="Tll0287-like_dom"/>
</dbReference>
<organism evidence="6 7">
    <name type="scientific">Thalassobaculum fulvum</name>
    <dbReference type="NCBI Taxonomy" id="1633335"/>
    <lineage>
        <taxon>Bacteria</taxon>
        <taxon>Pseudomonadati</taxon>
        <taxon>Pseudomonadota</taxon>
        <taxon>Alphaproteobacteria</taxon>
        <taxon>Rhodospirillales</taxon>
        <taxon>Thalassobaculaceae</taxon>
        <taxon>Thalassobaculum</taxon>
    </lineage>
</organism>
<dbReference type="PROSITE" id="PS51007">
    <property type="entry name" value="CYTC"/>
    <property type="match status" value="1"/>
</dbReference>
<keyword evidence="4" id="KW-0732">Signal</keyword>
<dbReference type="EMBL" id="BMZS01000015">
    <property type="protein sequence ID" value="GHD62626.1"/>
    <property type="molecule type" value="Genomic_DNA"/>
</dbReference>
<evidence type="ECO:0000259" key="5">
    <source>
        <dbReference type="PROSITE" id="PS51007"/>
    </source>
</evidence>
<evidence type="ECO:0000256" key="3">
    <source>
        <dbReference type="PROSITE-ProRule" id="PRU00433"/>
    </source>
</evidence>
<protein>
    <recommendedName>
        <fullName evidence="5">Cytochrome c domain-containing protein</fullName>
    </recommendedName>
</protein>
<dbReference type="RefSeq" id="WP_189995197.1">
    <property type="nucleotide sequence ID" value="NZ_BMZS01000015.1"/>
</dbReference>
<dbReference type="InterPro" id="IPR009056">
    <property type="entry name" value="Cyt_c-like_dom"/>
</dbReference>
<dbReference type="GO" id="GO:0020037">
    <property type="term" value="F:heme binding"/>
    <property type="evidence" value="ECO:0007669"/>
    <property type="project" value="InterPro"/>
</dbReference>
<evidence type="ECO:0000256" key="1">
    <source>
        <dbReference type="ARBA" id="ARBA00022723"/>
    </source>
</evidence>
<comment type="caution">
    <text evidence="6">The sequence shown here is derived from an EMBL/GenBank/DDBJ whole genome shotgun (WGS) entry which is preliminary data.</text>
</comment>
<keyword evidence="2 3" id="KW-0408">Iron</keyword>
<evidence type="ECO:0000256" key="4">
    <source>
        <dbReference type="SAM" id="SignalP"/>
    </source>
</evidence>
<keyword evidence="3" id="KW-0349">Heme</keyword>
<dbReference type="GO" id="GO:0009055">
    <property type="term" value="F:electron transfer activity"/>
    <property type="evidence" value="ECO:0007669"/>
    <property type="project" value="InterPro"/>
</dbReference>
<evidence type="ECO:0000313" key="7">
    <source>
        <dbReference type="Proteomes" id="UP000630353"/>
    </source>
</evidence>
<sequence length="290" mass="31329">MTLRLPTILALLLLPLAAAAQDLAPYEREAEGVMQRLRGAMMQEMQRAMAQGPAEAIGVCRHLAPQISAEIEAETGWTIRRPALKVRNREMRPTAEERSVMLGFEIRHAAGQPIELLRTTRAARDGDAVTIHFMQAIPTMQGCLACHGSAIEPETAAAIHALYPDDEAVGFEVGDLRGAFSLTKTVPAAAFAESKPAATVAPRLQELGYTPTDRPGARGDAARGTESFARHCQSCHAPDQLARHSFGSGDPEAGEKLCRKLETHGFTGREQDCDIVAFLNDLALFLAARP</sequence>
<feature type="domain" description="Cytochrome c" evidence="5">
    <location>
        <begin position="219"/>
        <end position="290"/>
    </location>
</feature>
<dbReference type="AlphaFoldDB" id="A0A918XWZ2"/>
<dbReference type="Proteomes" id="UP000630353">
    <property type="component" value="Unassembled WGS sequence"/>
</dbReference>
<reference evidence="6" key="1">
    <citation type="journal article" date="2014" name="Int. J. Syst. Evol. Microbiol.">
        <title>Complete genome sequence of Corynebacterium casei LMG S-19264T (=DSM 44701T), isolated from a smear-ripened cheese.</title>
        <authorList>
            <consortium name="US DOE Joint Genome Institute (JGI-PGF)"/>
            <person name="Walter F."/>
            <person name="Albersmeier A."/>
            <person name="Kalinowski J."/>
            <person name="Ruckert C."/>
        </authorList>
    </citation>
    <scope>NUCLEOTIDE SEQUENCE</scope>
    <source>
        <strain evidence="6">KCTC 42651</strain>
    </source>
</reference>
<feature type="signal peptide" evidence="4">
    <location>
        <begin position="1"/>
        <end position="20"/>
    </location>
</feature>
<dbReference type="Pfam" id="PF11845">
    <property type="entry name" value="Tll0287-like"/>
    <property type="match status" value="1"/>
</dbReference>
<reference evidence="6" key="2">
    <citation type="submission" date="2020-09" db="EMBL/GenBank/DDBJ databases">
        <authorList>
            <person name="Sun Q."/>
            <person name="Kim S."/>
        </authorList>
    </citation>
    <scope>NUCLEOTIDE SEQUENCE</scope>
    <source>
        <strain evidence="6">KCTC 42651</strain>
    </source>
</reference>
<accession>A0A918XWZ2</accession>
<keyword evidence="1 3" id="KW-0479">Metal-binding</keyword>
<keyword evidence="7" id="KW-1185">Reference proteome</keyword>
<name>A0A918XWZ2_9PROT</name>
<evidence type="ECO:0000256" key="2">
    <source>
        <dbReference type="ARBA" id="ARBA00023004"/>
    </source>
</evidence>
<evidence type="ECO:0000313" key="6">
    <source>
        <dbReference type="EMBL" id="GHD62626.1"/>
    </source>
</evidence>
<feature type="chain" id="PRO_5037619237" description="Cytochrome c domain-containing protein" evidence="4">
    <location>
        <begin position="21"/>
        <end position="290"/>
    </location>
</feature>
<proteinExistence type="predicted"/>
<dbReference type="GO" id="GO:0046872">
    <property type="term" value="F:metal ion binding"/>
    <property type="evidence" value="ECO:0007669"/>
    <property type="project" value="UniProtKB-KW"/>
</dbReference>
<gene>
    <name evidence="6" type="ORF">GCM10017083_51570</name>
</gene>